<name>A0AAN6TJ89_9PEZI</name>
<reference evidence="2" key="1">
    <citation type="journal article" date="2023" name="Mol. Phylogenet. Evol.">
        <title>Genome-scale phylogeny and comparative genomics of the fungal order Sordariales.</title>
        <authorList>
            <person name="Hensen N."/>
            <person name="Bonometti L."/>
            <person name="Westerberg I."/>
            <person name="Brannstrom I.O."/>
            <person name="Guillou S."/>
            <person name="Cros-Aarteil S."/>
            <person name="Calhoun S."/>
            <person name="Haridas S."/>
            <person name="Kuo A."/>
            <person name="Mondo S."/>
            <person name="Pangilinan J."/>
            <person name="Riley R."/>
            <person name="LaButti K."/>
            <person name="Andreopoulos B."/>
            <person name="Lipzen A."/>
            <person name="Chen C."/>
            <person name="Yan M."/>
            <person name="Daum C."/>
            <person name="Ng V."/>
            <person name="Clum A."/>
            <person name="Steindorff A."/>
            <person name="Ohm R.A."/>
            <person name="Martin F."/>
            <person name="Silar P."/>
            <person name="Natvig D.O."/>
            <person name="Lalanne C."/>
            <person name="Gautier V."/>
            <person name="Ament-Velasquez S.L."/>
            <person name="Kruys A."/>
            <person name="Hutchinson M.I."/>
            <person name="Powell A.J."/>
            <person name="Barry K."/>
            <person name="Miller A.N."/>
            <person name="Grigoriev I.V."/>
            <person name="Debuchy R."/>
            <person name="Gladieux P."/>
            <person name="Hiltunen Thoren M."/>
            <person name="Johannesson H."/>
        </authorList>
    </citation>
    <scope>NUCLEOTIDE SEQUENCE</scope>
    <source>
        <strain evidence="2">CBS 508.74</strain>
    </source>
</reference>
<accession>A0AAN6TJ89</accession>
<reference evidence="2" key="2">
    <citation type="submission" date="2023-05" db="EMBL/GenBank/DDBJ databases">
        <authorList>
            <consortium name="Lawrence Berkeley National Laboratory"/>
            <person name="Steindorff A."/>
            <person name="Hensen N."/>
            <person name="Bonometti L."/>
            <person name="Westerberg I."/>
            <person name="Brannstrom I.O."/>
            <person name="Guillou S."/>
            <person name="Cros-Aarteil S."/>
            <person name="Calhoun S."/>
            <person name="Haridas S."/>
            <person name="Kuo A."/>
            <person name="Mondo S."/>
            <person name="Pangilinan J."/>
            <person name="Riley R."/>
            <person name="Labutti K."/>
            <person name="Andreopoulos B."/>
            <person name="Lipzen A."/>
            <person name="Chen C."/>
            <person name="Yanf M."/>
            <person name="Daum C."/>
            <person name="Ng V."/>
            <person name="Clum A."/>
            <person name="Ohm R."/>
            <person name="Martin F."/>
            <person name="Silar P."/>
            <person name="Natvig D."/>
            <person name="Lalanne C."/>
            <person name="Gautier V."/>
            <person name="Ament-Velasquez S.L."/>
            <person name="Kruys A."/>
            <person name="Hutchinson M.I."/>
            <person name="Powell A.J."/>
            <person name="Barry K."/>
            <person name="Miller A.N."/>
            <person name="Grigoriev I.V."/>
            <person name="Debuchy R."/>
            <person name="Gladieux P."/>
            <person name="Thoren M.H."/>
            <person name="Johannesson H."/>
        </authorList>
    </citation>
    <scope>NUCLEOTIDE SEQUENCE</scope>
    <source>
        <strain evidence="2">CBS 508.74</strain>
    </source>
</reference>
<dbReference type="EMBL" id="MU853334">
    <property type="protein sequence ID" value="KAK4115488.1"/>
    <property type="molecule type" value="Genomic_DNA"/>
</dbReference>
<dbReference type="GeneID" id="89938558"/>
<proteinExistence type="predicted"/>
<keyword evidence="1" id="KW-1133">Transmembrane helix</keyword>
<protein>
    <submittedName>
        <fullName evidence="2">Uncharacterized protein</fullName>
    </submittedName>
</protein>
<keyword evidence="3" id="KW-1185">Reference proteome</keyword>
<comment type="caution">
    <text evidence="2">The sequence shown here is derived from an EMBL/GenBank/DDBJ whole genome shotgun (WGS) entry which is preliminary data.</text>
</comment>
<feature type="transmembrane region" description="Helical" evidence="1">
    <location>
        <begin position="12"/>
        <end position="31"/>
    </location>
</feature>
<dbReference type="AlphaFoldDB" id="A0AAN6TJ89"/>
<keyword evidence="1" id="KW-0812">Transmembrane</keyword>
<keyword evidence="1" id="KW-0472">Membrane</keyword>
<gene>
    <name evidence="2" type="ORF">N656DRAFT_775378</name>
</gene>
<evidence type="ECO:0000313" key="3">
    <source>
        <dbReference type="Proteomes" id="UP001302812"/>
    </source>
</evidence>
<evidence type="ECO:0000313" key="2">
    <source>
        <dbReference type="EMBL" id="KAK4115488.1"/>
    </source>
</evidence>
<organism evidence="2 3">
    <name type="scientific">Canariomyces notabilis</name>
    <dbReference type="NCBI Taxonomy" id="2074819"/>
    <lineage>
        <taxon>Eukaryota</taxon>
        <taxon>Fungi</taxon>
        <taxon>Dikarya</taxon>
        <taxon>Ascomycota</taxon>
        <taxon>Pezizomycotina</taxon>
        <taxon>Sordariomycetes</taxon>
        <taxon>Sordariomycetidae</taxon>
        <taxon>Sordariales</taxon>
        <taxon>Chaetomiaceae</taxon>
        <taxon>Canariomyces</taxon>
    </lineage>
</organism>
<dbReference type="Proteomes" id="UP001302812">
    <property type="component" value="Unassembled WGS sequence"/>
</dbReference>
<evidence type="ECO:0000256" key="1">
    <source>
        <dbReference type="SAM" id="Phobius"/>
    </source>
</evidence>
<sequence length="267" mass="29892">MLSNLLALPTSRYAIGLAILPVAIPLTYLLYLDRAVKEKYSVETGLRSRTQRVSTIQPTALTPPTTLPHDVLDNKLEWVLAYERVTSEPVQLSRPPLNLQSDLSGFLTSYVRGTMTAFSRTPQAFVLWASVGDSRLRKTFNAQFIQNLDFQEGDRVNGFWRVAYRGDGKLPGSSERIELLLDAPSTYKGPVTRGVVVAEVSRQDIGDLVFINETWMWRTKSEASVLLERSIGQWLHTLLSAWLVRKGIEAVTVKMESACEVNSTCQS</sequence>
<dbReference type="RefSeq" id="XP_064673058.1">
    <property type="nucleotide sequence ID" value="XM_064814433.1"/>
</dbReference>